<comment type="caution">
    <text evidence="1">The sequence shown here is derived from an EMBL/GenBank/DDBJ whole genome shotgun (WGS) entry which is preliminary data.</text>
</comment>
<proteinExistence type="predicted"/>
<gene>
    <name evidence="1" type="ORF">JJQ90_09795</name>
</gene>
<evidence type="ECO:0000313" key="1">
    <source>
        <dbReference type="EMBL" id="MBU8543997.1"/>
    </source>
</evidence>
<protein>
    <submittedName>
        <fullName evidence="1">Uncharacterized protein</fullName>
    </submittedName>
</protein>
<dbReference type="EMBL" id="JAERQM010000002">
    <property type="protein sequence ID" value="MBU8543997.1"/>
    <property type="molecule type" value="Genomic_DNA"/>
</dbReference>
<name>A0ABS6H5N7_9PROT</name>
<keyword evidence="2" id="KW-1185">Reference proteome</keyword>
<organism evidence="1 2">
    <name type="scientific">Falsiroseomonas oleicola</name>
    <dbReference type="NCBI Taxonomy" id="2801474"/>
    <lineage>
        <taxon>Bacteria</taxon>
        <taxon>Pseudomonadati</taxon>
        <taxon>Pseudomonadota</taxon>
        <taxon>Alphaproteobacteria</taxon>
        <taxon>Acetobacterales</taxon>
        <taxon>Roseomonadaceae</taxon>
        <taxon>Falsiroseomonas</taxon>
    </lineage>
</organism>
<evidence type="ECO:0000313" key="2">
    <source>
        <dbReference type="Proteomes" id="UP000689967"/>
    </source>
</evidence>
<accession>A0ABS6H5N7</accession>
<dbReference type="RefSeq" id="WP_216874778.1">
    <property type="nucleotide sequence ID" value="NZ_JAERQM010000002.1"/>
</dbReference>
<sequence length="71" mass="8135">MQWWHNPRYVLPKPWRRVVDLWRYSQGGMGGAGWLPEAGGVASQAAWLLSAFQVLDAESARLEKLRTQKEP</sequence>
<reference evidence="1 2" key="1">
    <citation type="submission" date="2021-01" db="EMBL/GenBank/DDBJ databases">
        <title>Roseomonas sp. nov, a bacterium isolated from an oil production mixture in Yumen Oilfield.</title>
        <authorList>
            <person name="Wu D."/>
        </authorList>
    </citation>
    <scope>NUCLEOTIDE SEQUENCE [LARGE SCALE GENOMIC DNA]</scope>
    <source>
        <strain evidence="1 2">ROY-5-3</strain>
    </source>
</reference>
<dbReference type="Proteomes" id="UP000689967">
    <property type="component" value="Unassembled WGS sequence"/>
</dbReference>